<organism evidence="2 3">
    <name type="scientific">Acanthamoeba castellanii (strain ATCC 30010 / Neff)</name>
    <dbReference type="NCBI Taxonomy" id="1257118"/>
    <lineage>
        <taxon>Eukaryota</taxon>
        <taxon>Amoebozoa</taxon>
        <taxon>Discosea</taxon>
        <taxon>Longamoebia</taxon>
        <taxon>Centramoebida</taxon>
        <taxon>Acanthamoebidae</taxon>
        <taxon>Acanthamoeba</taxon>
    </lineage>
</organism>
<sequence length="113" mass="12880">MAEELTRELERGIKLSPESKRPRTIPLHDPFFVGTPEEAALHLQRLEGRMKRKSEDVTILNNEMQLLGSNPQVQEMPNNNRGCKIPRRSRAQASVVDIDALNRKLSTFDLSDT</sequence>
<dbReference type="AlphaFoldDB" id="L8GJ87"/>
<proteinExistence type="predicted"/>
<reference evidence="2 3" key="1">
    <citation type="journal article" date="2013" name="Genome Biol.">
        <title>Genome of Acanthamoeba castellanii highlights extensive lateral gene transfer and early evolution of tyrosine kinase signaling.</title>
        <authorList>
            <person name="Clarke M."/>
            <person name="Lohan A.J."/>
            <person name="Liu B."/>
            <person name="Lagkouvardos I."/>
            <person name="Roy S."/>
            <person name="Zafar N."/>
            <person name="Bertelli C."/>
            <person name="Schilde C."/>
            <person name="Kianianmomeni A."/>
            <person name="Burglin T.R."/>
            <person name="Frech C."/>
            <person name="Turcotte B."/>
            <person name="Kopec K.O."/>
            <person name="Synnott J.M."/>
            <person name="Choo C."/>
            <person name="Paponov I."/>
            <person name="Finkler A."/>
            <person name="Soon Heng Tan C."/>
            <person name="Hutchins A.P."/>
            <person name="Weinmeier T."/>
            <person name="Rattei T."/>
            <person name="Chu J.S."/>
            <person name="Gimenez G."/>
            <person name="Irimia M."/>
            <person name="Rigden D.J."/>
            <person name="Fitzpatrick D.A."/>
            <person name="Lorenzo-Morales J."/>
            <person name="Bateman A."/>
            <person name="Chiu C.H."/>
            <person name="Tang P."/>
            <person name="Hegemann P."/>
            <person name="Fromm H."/>
            <person name="Raoult D."/>
            <person name="Greub G."/>
            <person name="Miranda-Saavedra D."/>
            <person name="Chen N."/>
            <person name="Nash P."/>
            <person name="Ginger M.L."/>
            <person name="Horn M."/>
            <person name="Schaap P."/>
            <person name="Caler L."/>
            <person name="Loftus B."/>
        </authorList>
    </citation>
    <scope>NUCLEOTIDE SEQUENCE [LARGE SCALE GENOMIC DNA]</scope>
    <source>
        <strain evidence="2 3">Neff</strain>
    </source>
</reference>
<evidence type="ECO:0000256" key="1">
    <source>
        <dbReference type="SAM" id="MobiDB-lite"/>
    </source>
</evidence>
<dbReference type="VEuPathDB" id="AmoebaDB:ACA1_016900"/>
<feature type="compositionally biased region" description="Basic and acidic residues" evidence="1">
    <location>
        <begin position="1"/>
        <end position="21"/>
    </location>
</feature>
<feature type="region of interest" description="Disordered" evidence="1">
    <location>
        <begin position="1"/>
        <end position="31"/>
    </location>
</feature>
<gene>
    <name evidence="2" type="ORF">ACA1_016900</name>
</gene>
<accession>L8GJ87</accession>
<protein>
    <submittedName>
        <fullName evidence="2">Uncharacterized protein</fullName>
    </submittedName>
</protein>
<dbReference type="KEGG" id="acan:ACA1_016900"/>
<keyword evidence="3" id="KW-1185">Reference proteome</keyword>
<feature type="compositionally biased region" description="Polar residues" evidence="1">
    <location>
        <begin position="68"/>
        <end position="81"/>
    </location>
</feature>
<name>L8GJ87_ACACF</name>
<dbReference type="Proteomes" id="UP000011083">
    <property type="component" value="Unassembled WGS sequence"/>
</dbReference>
<evidence type="ECO:0000313" key="3">
    <source>
        <dbReference type="Proteomes" id="UP000011083"/>
    </source>
</evidence>
<dbReference type="RefSeq" id="XP_004334264.1">
    <property type="nucleotide sequence ID" value="XM_004334216.1"/>
</dbReference>
<feature type="non-terminal residue" evidence="2">
    <location>
        <position position="113"/>
    </location>
</feature>
<dbReference type="EMBL" id="KB008122">
    <property type="protein sequence ID" value="ELR12251.1"/>
    <property type="molecule type" value="Genomic_DNA"/>
</dbReference>
<evidence type="ECO:0000313" key="2">
    <source>
        <dbReference type="EMBL" id="ELR12251.1"/>
    </source>
</evidence>
<feature type="region of interest" description="Disordered" evidence="1">
    <location>
        <begin position="68"/>
        <end position="88"/>
    </location>
</feature>
<dbReference type="GeneID" id="14912742"/>